<comment type="function">
    <text evidence="12 13">Mannosyltransferase involved in glycosylphosphatidylinositol-anchor biosynthesis. Transfers the first alpha-1,4-mannose to GlcN-acyl-PI during GPI precursor assembly. Required for cell wall integrity.</text>
</comment>
<keyword evidence="9 13" id="KW-0256">Endoplasmic reticulum</keyword>
<dbReference type="PANTHER" id="PTHR12886:SF0">
    <property type="entry name" value="GPI MANNOSYLTRANSFERASE 1"/>
    <property type="match status" value="1"/>
</dbReference>
<comment type="similarity">
    <text evidence="3 13">Belongs to the PIGM family.</text>
</comment>
<organism evidence="15 16">
    <name type="scientific">Cyberlindnera jadinii (strain ATCC 18201 / CBS 1600 / BCRC 20928 / JCM 3617 / NBRC 0987 / NRRL Y-1542)</name>
    <name type="common">Torula yeast</name>
    <name type="synonym">Candida utilis</name>
    <dbReference type="NCBI Taxonomy" id="983966"/>
    <lineage>
        <taxon>Eukaryota</taxon>
        <taxon>Fungi</taxon>
        <taxon>Dikarya</taxon>
        <taxon>Ascomycota</taxon>
        <taxon>Saccharomycotina</taxon>
        <taxon>Saccharomycetes</taxon>
        <taxon>Phaffomycetales</taxon>
        <taxon>Phaffomycetaceae</taxon>
        <taxon>Cyberlindnera</taxon>
    </lineage>
</organism>
<dbReference type="GO" id="GO:0006506">
    <property type="term" value="P:GPI anchor biosynthetic process"/>
    <property type="evidence" value="ECO:0007669"/>
    <property type="project" value="UniProtKB-UniPathway"/>
</dbReference>
<dbReference type="Pfam" id="PF05007">
    <property type="entry name" value="Mannosyl_trans"/>
    <property type="match status" value="1"/>
</dbReference>
<feature type="transmembrane region" description="Helical" evidence="13">
    <location>
        <begin position="78"/>
        <end position="98"/>
    </location>
</feature>
<feature type="chain" id="PRO_5005217228" description="GPI mannosyltransferase 1" evidence="14">
    <location>
        <begin position="29"/>
        <end position="400"/>
    </location>
</feature>
<proteinExistence type="inferred from homology"/>
<dbReference type="PANTHER" id="PTHR12886">
    <property type="entry name" value="PIG-M MANNOSYLTRANSFERASE"/>
    <property type="match status" value="1"/>
</dbReference>
<dbReference type="AlphaFoldDB" id="A0A0H5C2E6"/>
<accession>A0A0H5C2E6</accession>
<evidence type="ECO:0000256" key="11">
    <source>
        <dbReference type="ARBA" id="ARBA00023136"/>
    </source>
</evidence>
<evidence type="ECO:0000256" key="6">
    <source>
        <dbReference type="ARBA" id="ARBA00022676"/>
    </source>
</evidence>
<evidence type="ECO:0000256" key="12">
    <source>
        <dbReference type="ARBA" id="ARBA00025399"/>
    </source>
</evidence>
<sequence>MSSTLLLVAGALMRVGFLLFGQYQDANMEVKYTDIDYLVFSDAAGYVWNGGSPYVRETYRYTPLLSWLLLPNNIFEDFGKWLFITCDLITGLIILQLLEMAMVKGWKKTVLGSIWILNPMVATISTRGSSESVLTVFVMLFVYNLLKRNVMTCAVFAGIAVHFKIYPVIYIPTAIIFLLPVHSIKQVWRSPGVVFEDSVITFVFCTIVTFVTLGSIMYIINGYEFLEHSYLYHFIRSDHRHNFSIYNVSLYFTSALSQIPSADFTRLAFIPQLLLSAVIVPLALTKKSLCDTFLIQTLTFVTFNKVVTSQYFIWFLIFLPLYLRNSSLLSLNKSKGIVALLLWISSQATWLFFAYKLEFLGESTFFPQLLLSSVGFFFVNIYILGLFIDDTTSKHNSSGI</sequence>
<evidence type="ECO:0000256" key="7">
    <source>
        <dbReference type="ARBA" id="ARBA00022679"/>
    </source>
</evidence>
<dbReference type="GO" id="GO:0005789">
    <property type="term" value="C:endoplasmic reticulum membrane"/>
    <property type="evidence" value="ECO:0007669"/>
    <property type="project" value="UniProtKB-SubCell"/>
</dbReference>
<feature type="transmembrane region" description="Helical" evidence="13">
    <location>
        <begin position="128"/>
        <end position="146"/>
    </location>
</feature>
<evidence type="ECO:0000256" key="8">
    <source>
        <dbReference type="ARBA" id="ARBA00022692"/>
    </source>
</evidence>
<feature type="transmembrane region" description="Helical" evidence="13">
    <location>
        <begin position="369"/>
        <end position="388"/>
    </location>
</feature>
<keyword evidence="7 13" id="KW-0808">Transferase</keyword>
<dbReference type="Proteomes" id="UP000038830">
    <property type="component" value="Unassembled WGS sequence"/>
</dbReference>
<evidence type="ECO:0000256" key="4">
    <source>
        <dbReference type="ARBA" id="ARBA00013797"/>
    </source>
</evidence>
<feature type="transmembrane region" description="Helical" evidence="13">
    <location>
        <begin position="337"/>
        <end position="357"/>
    </location>
</feature>
<dbReference type="EC" id="2.4.1.-" evidence="13"/>
<comment type="pathway">
    <text evidence="2 13">Glycolipid biosynthesis; glycosylphosphatidylinositol-anchor biosynthesis.</text>
</comment>
<keyword evidence="11 13" id="KW-0472">Membrane</keyword>
<keyword evidence="14" id="KW-0732">Signal</keyword>
<name>A0A0H5C2E6_CYBJN</name>
<feature type="transmembrane region" description="Helical" evidence="13">
    <location>
        <begin position="199"/>
        <end position="223"/>
    </location>
</feature>
<feature type="transmembrane region" description="Helical" evidence="13">
    <location>
        <begin position="243"/>
        <end position="261"/>
    </location>
</feature>
<evidence type="ECO:0000256" key="10">
    <source>
        <dbReference type="ARBA" id="ARBA00022989"/>
    </source>
</evidence>
<keyword evidence="6 13" id="KW-0328">Glycosyltransferase</keyword>
<evidence type="ECO:0000256" key="14">
    <source>
        <dbReference type="SAM" id="SignalP"/>
    </source>
</evidence>
<protein>
    <recommendedName>
        <fullName evidence="4 13">GPI mannosyltransferase 1</fullName>
        <ecNumber evidence="13">2.4.1.-</ecNumber>
    </recommendedName>
    <alternativeName>
        <fullName evidence="13">GPI mannosyltransferase I</fullName>
    </alternativeName>
</protein>
<dbReference type="EMBL" id="CDQK01000002">
    <property type="protein sequence ID" value="CEP21946.1"/>
    <property type="molecule type" value="Genomic_DNA"/>
</dbReference>
<dbReference type="GO" id="GO:0051751">
    <property type="term" value="F:alpha-1,4-mannosyltransferase activity"/>
    <property type="evidence" value="ECO:0007669"/>
    <property type="project" value="InterPro"/>
</dbReference>
<dbReference type="GO" id="GO:0004376">
    <property type="term" value="F:GPI mannosyltransferase activity"/>
    <property type="evidence" value="ECO:0007669"/>
    <property type="project" value="InterPro"/>
</dbReference>
<keyword evidence="8 13" id="KW-0812">Transmembrane</keyword>
<keyword evidence="5 13" id="KW-0337">GPI-anchor biosynthesis</keyword>
<evidence type="ECO:0000256" key="2">
    <source>
        <dbReference type="ARBA" id="ARBA00004687"/>
    </source>
</evidence>
<dbReference type="UniPathway" id="UPA00196"/>
<evidence type="ECO:0000256" key="5">
    <source>
        <dbReference type="ARBA" id="ARBA00022502"/>
    </source>
</evidence>
<reference evidence="16" key="1">
    <citation type="journal article" date="2015" name="J. Biotechnol.">
        <title>The structure of the Cyberlindnera jadinii genome and its relation to Candida utilis analyzed by the occurrence of single nucleotide polymorphisms.</title>
        <authorList>
            <person name="Rupp O."/>
            <person name="Brinkrolf K."/>
            <person name="Buerth C."/>
            <person name="Kunigo M."/>
            <person name="Schneider J."/>
            <person name="Jaenicke S."/>
            <person name="Goesmann A."/>
            <person name="Puehler A."/>
            <person name="Jaeger K.-E."/>
            <person name="Ernst J.F."/>
        </authorList>
    </citation>
    <scope>NUCLEOTIDE SEQUENCE [LARGE SCALE GENOMIC DNA]</scope>
    <source>
        <strain evidence="16">ATCC 18201 / CBS 1600 / BCRC 20928 / JCM 3617 / NBRC 0987 / NRRL Y-1542</strain>
    </source>
</reference>
<dbReference type="InterPro" id="IPR007704">
    <property type="entry name" value="PIG-M"/>
</dbReference>
<evidence type="ECO:0000256" key="9">
    <source>
        <dbReference type="ARBA" id="ARBA00022824"/>
    </source>
</evidence>
<feature type="signal peptide" evidence="14">
    <location>
        <begin position="1"/>
        <end position="28"/>
    </location>
</feature>
<evidence type="ECO:0000256" key="3">
    <source>
        <dbReference type="ARBA" id="ARBA00011071"/>
    </source>
</evidence>
<gene>
    <name evidence="15" type="ORF">BN1211_2171</name>
</gene>
<keyword evidence="10 13" id="KW-1133">Transmembrane helix</keyword>
<feature type="transmembrane region" description="Helical" evidence="13">
    <location>
        <begin position="297"/>
        <end position="317"/>
    </location>
</feature>
<dbReference type="GO" id="GO:1990529">
    <property type="term" value="C:glycosylphosphatidylinositol-mannosyltransferase I complex"/>
    <property type="evidence" value="ECO:0007669"/>
    <property type="project" value="TreeGrafter"/>
</dbReference>
<evidence type="ECO:0000256" key="13">
    <source>
        <dbReference type="RuleBase" id="RU365064"/>
    </source>
</evidence>
<evidence type="ECO:0000313" key="16">
    <source>
        <dbReference type="Proteomes" id="UP000038830"/>
    </source>
</evidence>
<evidence type="ECO:0000313" key="15">
    <source>
        <dbReference type="EMBL" id="CEP21946.1"/>
    </source>
</evidence>
<evidence type="ECO:0000256" key="1">
    <source>
        <dbReference type="ARBA" id="ARBA00004477"/>
    </source>
</evidence>
<feature type="transmembrane region" description="Helical" evidence="13">
    <location>
        <begin position="153"/>
        <end position="179"/>
    </location>
</feature>
<comment type="subcellular location">
    <subcellularLocation>
        <location evidence="1 13">Endoplasmic reticulum membrane</location>
        <topology evidence="1 13">Multi-pass membrane protein</topology>
    </subcellularLocation>
</comment>